<name>A0A2A4T5N2_9DELT</name>
<dbReference type="PANTHER" id="PTHR23355">
    <property type="entry name" value="RIBONUCLEASE"/>
    <property type="match status" value="1"/>
</dbReference>
<evidence type="ECO:0000313" key="3">
    <source>
        <dbReference type="EMBL" id="PCI28589.1"/>
    </source>
</evidence>
<dbReference type="AlphaFoldDB" id="A0A2A4T5N2"/>
<dbReference type="Pfam" id="PF00773">
    <property type="entry name" value="RNB"/>
    <property type="match status" value="1"/>
</dbReference>
<dbReference type="InterPro" id="IPR050180">
    <property type="entry name" value="RNR_Ribonuclease"/>
</dbReference>
<dbReference type="SUPFAM" id="SSF50249">
    <property type="entry name" value="Nucleic acid-binding proteins"/>
    <property type="match status" value="1"/>
</dbReference>
<dbReference type="EMBL" id="NVSR01000030">
    <property type="protein sequence ID" value="PCI28589.1"/>
    <property type="molecule type" value="Genomic_DNA"/>
</dbReference>
<evidence type="ECO:0000313" key="4">
    <source>
        <dbReference type="Proteomes" id="UP000218113"/>
    </source>
</evidence>
<evidence type="ECO:0000259" key="2">
    <source>
        <dbReference type="SMART" id="SM00955"/>
    </source>
</evidence>
<organism evidence="3 4">
    <name type="scientific">SAR324 cluster bacterium</name>
    <dbReference type="NCBI Taxonomy" id="2024889"/>
    <lineage>
        <taxon>Bacteria</taxon>
        <taxon>Deltaproteobacteria</taxon>
        <taxon>SAR324 cluster</taxon>
    </lineage>
</organism>
<gene>
    <name evidence="3" type="ORF">COB67_05985</name>
</gene>
<comment type="caution">
    <text evidence="3">The sequence shown here is derived from an EMBL/GenBank/DDBJ whole genome shotgun (WGS) entry which is preliminary data.</text>
</comment>
<evidence type="ECO:0000256" key="1">
    <source>
        <dbReference type="SAM" id="MobiDB-lite"/>
    </source>
</evidence>
<proteinExistence type="predicted"/>
<accession>A0A2A4T5N2</accession>
<dbReference type="GO" id="GO:0000175">
    <property type="term" value="F:3'-5'-RNA exonuclease activity"/>
    <property type="evidence" value="ECO:0007669"/>
    <property type="project" value="TreeGrafter"/>
</dbReference>
<dbReference type="Proteomes" id="UP000218113">
    <property type="component" value="Unassembled WGS sequence"/>
</dbReference>
<sequence length="684" mass="79791">MDHQYCLFYKNKKLNFGWIREVRKNKLVVVPENGKEFNCSSKQTEYIWPAKEYQSEQEAIPYLTKKATWVLEEASNIDIEVIYELCEPEEAHTLEDLAENFLDDPEDGWLRVALLLALKNNSRIFQQRKNQFAARSEEEIQKLDTERQRKEELQLRENREEKWAEQLLDQSTPEIQESEQQHWTQFLQRLKNFLLYLDDSQEKAHFCKIFQCNLRDALKTESTILSCLKQANVPISWGRVLLERASITTEFEQEELTACEQIDAPDIWKSCFNLETRDQRQLTTYSVDNEETKDFDDAFSWEEQEDGIILRIHIADVASYITPDLLLFSKAEERISSLYTLKQVYPMLPHALSEITFSLTENDDRPVMTFEIQIDGEGKITGSDFYRSVICVDKNLSYQFADQAIEQGESFWPVLWDFCQGLKKERLENGALELDRIEVKLDISKPDSIQISRVRENTPASMMIQELAIYTNYLAAKFCTDADLACLFRNQPPYSIVSTLAEGVKPKLQDLRIQPAHISLEAEGHSALGLECYLQATSPIRRFLDLICQGVIFNQLAKEEPLYTEEELLRWGKRGEELQRQMNKVERGLLNYWKLKYLAQHLGEEMEGQFLRTLRNGKALINLLPLQLNIEATLEELEKDEIIPLLIEAVEPSLQKVSVSRVQTLEPEQEQEQEPEQEPEQQLD</sequence>
<feature type="domain" description="RNB" evidence="2">
    <location>
        <begin position="276"/>
        <end position="558"/>
    </location>
</feature>
<feature type="compositionally biased region" description="Acidic residues" evidence="1">
    <location>
        <begin position="667"/>
        <end position="684"/>
    </location>
</feature>
<dbReference type="SMART" id="SM00955">
    <property type="entry name" value="RNB"/>
    <property type="match status" value="1"/>
</dbReference>
<dbReference type="InterPro" id="IPR012340">
    <property type="entry name" value="NA-bd_OB-fold"/>
</dbReference>
<feature type="region of interest" description="Disordered" evidence="1">
    <location>
        <begin position="660"/>
        <end position="684"/>
    </location>
</feature>
<dbReference type="GO" id="GO:0000932">
    <property type="term" value="C:P-body"/>
    <property type="evidence" value="ECO:0007669"/>
    <property type="project" value="TreeGrafter"/>
</dbReference>
<dbReference type="GO" id="GO:0003723">
    <property type="term" value="F:RNA binding"/>
    <property type="evidence" value="ECO:0007669"/>
    <property type="project" value="InterPro"/>
</dbReference>
<reference evidence="4" key="1">
    <citation type="submission" date="2017-08" db="EMBL/GenBank/DDBJ databases">
        <title>A dynamic microbial community with high functional redundancy inhabits the cold, oxic subseafloor aquifer.</title>
        <authorList>
            <person name="Tully B.J."/>
            <person name="Wheat C.G."/>
            <person name="Glazer B.T."/>
            <person name="Huber J.A."/>
        </authorList>
    </citation>
    <scope>NUCLEOTIDE SEQUENCE [LARGE SCALE GENOMIC DNA]</scope>
</reference>
<protein>
    <recommendedName>
        <fullName evidence="2">RNB domain-containing protein</fullName>
    </recommendedName>
</protein>
<dbReference type="GO" id="GO:0006402">
    <property type="term" value="P:mRNA catabolic process"/>
    <property type="evidence" value="ECO:0007669"/>
    <property type="project" value="TreeGrafter"/>
</dbReference>
<dbReference type="PANTHER" id="PTHR23355:SF42">
    <property type="entry name" value="RIBONUCLEASE II, CHLOROPLASTIC_MITOCHONDRIAL"/>
    <property type="match status" value="1"/>
</dbReference>
<dbReference type="InterPro" id="IPR001900">
    <property type="entry name" value="RNase_II/R"/>
</dbReference>